<evidence type="ECO:0000256" key="4">
    <source>
        <dbReference type="ARBA" id="ARBA00023136"/>
    </source>
</evidence>
<evidence type="ECO:0000256" key="3">
    <source>
        <dbReference type="ARBA" id="ARBA00022989"/>
    </source>
</evidence>
<dbReference type="PANTHER" id="PTHR43847">
    <property type="entry name" value="BLL3993 PROTEIN"/>
    <property type="match status" value="1"/>
</dbReference>
<feature type="transmembrane region" description="Helical" evidence="5">
    <location>
        <begin position="70"/>
        <end position="88"/>
    </location>
</feature>
<dbReference type="PANTHER" id="PTHR43847:SF1">
    <property type="entry name" value="BLL3993 PROTEIN"/>
    <property type="match status" value="1"/>
</dbReference>
<accession>A0ABR5MK60</accession>
<keyword evidence="7" id="KW-1185">Reference proteome</keyword>
<feature type="transmembrane region" description="Helical" evidence="5">
    <location>
        <begin position="6"/>
        <end position="23"/>
    </location>
</feature>
<evidence type="ECO:0000256" key="5">
    <source>
        <dbReference type="SAM" id="Phobius"/>
    </source>
</evidence>
<evidence type="ECO:0000313" key="7">
    <source>
        <dbReference type="Proteomes" id="UP000037854"/>
    </source>
</evidence>
<feature type="transmembrane region" description="Helical" evidence="5">
    <location>
        <begin position="123"/>
        <end position="144"/>
    </location>
</feature>
<dbReference type="Gene3D" id="1.20.120.1630">
    <property type="match status" value="1"/>
</dbReference>
<reference evidence="6 7" key="1">
    <citation type="submission" date="2015-07" db="EMBL/GenBank/DDBJ databases">
        <title>High-quality draft genome sequence of Oceanobacillus caeni HM6, a bacillus isolated from a human feces.</title>
        <authorList>
            <person name="Kumar J."/>
            <person name="Verma M.K."/>
            <person name="Pandey R."/>
            <person name="Bhambi M."/>
            <person name="Chauhan N."/>
        </authorList>
    </citation>
    <scope>NUCLEOTIDE SEQUENCE [LARGE SCALE GENOMIC DNA]</scope>
    <source>
        <strain evidence="6 7">HM6</strain>
    </source>
</reference>
<comment type="subcellular location">
    <subcellularLocation>
        <location evidence="1">Membrane</location>
        <topology evidence="1">Multi-pass membrane protein</topology>
    </subcellularLocation>
</comment>
<sequence length="173" mass="20244">MHSLFLWLLFIFIIVQRLVELIIAKRNEQWMKANGGIEKGKEHYKWFIVIHSLFFISILAEVAIRGTDGYVLNNFLFALFLLIQLARVRCIQSLGRFWNTKIIVLPNVALVKRGPYKYIKHPNYVIVGLELLVIPLLFGAYYTALMFPLFHLMLMKVRIPLEEKALGRVKINK</sequence>
<evidence type="ECO:0008006" key="8">
    <source>
        <dbReference type="Google" id="ProtNLM"/>
    </source>
</evidence>
<dbReference type="Pfam" id="PF04140">
    <property type="entry name" value="ICMT"/>
    <property type="match status" value="1"/>
</dbReference>
<keyword evidence="4 5" id="KW-0472">Membrane</keyword>
<dbReference type="EMBL" id="LGTK01000019">
    <property type="protein sequence ID" value="KPH76044.1"/>
    <property type="molecule type" value="Genomic_DNA"/>
</dbReference>
<evidence type="ECO:0000256" key="1">
    <source>
        <dbReference type="ARBA" id="ARBA00004141"/>
    </source>
</evidence>
<evidence type="ECO:0000256" key="2">
    <source>
        <dbReference type="ARBA" id="ARBA00022692"/>
    </source>
</evidence>
<gene>
    <name evidence="6" type="ORF">AFL42_07415</name>
</gene>
<dbReference type="InterPro" id="IPR007269">
    <property type="entry name" value="ICMT_MeTrfase"/>
</dbReference>
<keyword evidence="3 5" id="KW-1133">Transmembrane helix</keyword>
<name>A0ABR5MK60_9BACI</name>
<dbReference type="InterPro" id="IPR052527">
    <property type="entry name" value="Metal_cation-efflux_comp"/>
</dbReference>
<organism evidence="6 7">
    <name type="scientific">Oceanobacillus caeni</name>
    <dbReference type="NCBI Taxonomy" id="405946"/>
    <lineage>
        <taxon>Bacteria</taxon>
        <taxon>Bacillati</taxon>
        <taxon>Bacillota</taxon>
        <taxon>Bacilli</taxon>
        <taxon>Bacillales</taxon>
        <taxon>Bacillaceae</taxon>
        <taxon>Oceanobacillus</taxon>
    </lineage>
</organism>
<feature type="transmembrane region" description="Helical" evidence="5">
    <location>
        <begin position="44"/>
        <end position="64"/>
    </location>
</feature>
<comment type="caution">
    <text evidence="6">The sequence shown here is derived from an EMBL/GenBank/DDBJ whole genome shotgun (WGS) entry which is preliminary data.</text>
</comment>
<dbReference type="Proteomes" id="UP000037854">
    <property type="component" value="Unassembled WGS sequence"/>
</dbReference>
<proteinExistence type="predicted"/>
<protein>
    <recommendedName>
        <fullName evidence="8">Isoprenylcysteine carboxyl methyltransferase</fullName>
    </recommendedName>
</protein>
<keyword evidence="2 5" id="KW-0812">Transmembrane</keyword>
<evidence type="ECO:0000313" key="6">
    <source>
        <dbReference type="EMBL" id="KPH76044.1"/>
    </source>
</evidence>